<evidence type="ECO:0000313" key="5">
    <source>
        <dbReference type="Proteomes" id="UP001516023"/>
    </source>
</evidence>
<accession>A0ABD3P3Q0</accession>
<feature type="transmembrane region" description="Helical" evidence="3">
    <location>
        <begin position="176"/>
        <end position="196"/>
    </location>
</feature>
<dbReference type="InterPro" id="IPR029044">
    <property type="entry name" value="Nucleotide-diphossugar_trans"/>
</dbReference>
<dbReference type="EMBL" id="JABMIG020000280">
    <property type="protein sequence ID" value="KAL3782652.1"/>
    <property type="molecule type" value="Genomic_DNA"/>
</dbReference>
<dbReference type="Pfam" id="PF01793">
    <property type="entry name" value="Glyco_transf_15"/>
    <property type="match status" value="1"/>
</dbReference>
<reference evidence="4 5" key="1">
    <citation type="journal article" date="2020" name="G3 (Bethesda)">
        <title>Improved Reference Genome for Cyclotella cryptica CCMP332, a Model for Cell Wall Morphogenesis, Salinity Adaptation, and Lipid Production in Diatoms (Bacillariophyta).</title>
        <authorList>
            <person name="Roberts W.R."/>
            <person name="Downey K.M."/>
            <person name="Ruck E.C."/>
            <person name="Traller J.C."/>
            <person name="Alverson A.J."/>
        </authorList>
    </citation>
    <scope>NUCLEOTIDE SEQUENCE [LARGE SCALE GENOMIC DNA]</scope>
    <source>
        <strain evidence="4 5">CCMP332</strain>
    </source>
</reference>
<comment type="similarity">
    <text evidence="1">Belongs to the glycosyltransferase 15 family.</text>
</comment>
<evidence type="ECO:0000256" key="1">
    <source>
        <dbReference type="ARBA" id="ARBA00007677"/>
    </source>
</evidence>
<organism evidence="4 5">
    <name type="scientific">Cyclotella cryptica</name>
    <dbReference type="NCBI Taxonomy" id="29204"/>
    <lineage>
        <taxon>Eukaryota</taxon>
        <taxon>Sar</taxon>
        <taxon>Stramenopiles</taxon>
        <taxon>Ochrophyta</taxon>
        <taxon>Bacillariophyta</taxon>
        <taxon>Coscinodiscophyceae</taxon>
        <taxon>Thalassiosirophycidae</taxon>
        <taxon>Stephanodiscales</taxon>
        <taxon>Stephanodiscaceae</taxon>
        <taxon>Cyclotella</taxon>
    </lineage>
</organism>
<dbReference type="PANTHER" id="PTHR31121:SF6">
    <property type="entry name" value="ALPHA-1,2 MANNOSYLTRANSFERASE KTR1"/>
    <property type="match status" value="1"/>
</dbReference>
<feature type="transmembrane region" description="Helical" evidence="3">
    <location>
        <begin position="18"/>
        <end position="37"/>
    </location>
</feature>
<gene>
    <name evidence="4" type="ORF">HJC23_010161</name>
</gene>
<dbReference type="Gene3D" id="3.90.550.10">
    <property type="entry name" value="Spore Coat Polysaccharide Biosynthesis Protein SpsA, Chain A"/>
    <property type="match status" value="1"/>
</dbReference>
<name>A0ABD3P3Q0_9STRA</name>
<evidence type="ECO:0000256" key="2">
    <source>
        <dbReference type="ARBA" id="ARBA00022679"/>
    </source>
</evidence>
<protein>
    <recommendedName>
        <fullName evidence="6">Hexosyltransferase</fullName>
    </recommendedName>
</protein>
<keyword evidence="3" id="KW-1133">Transmembrane helix</keyword>
<keyword evidence="2" id="KW-0808">Transferase</keyword>
<keyword evidence="5" id="KW-1185">Reference proteome</keyword>
<comment type="caution">
    <text evidence="4">The sequence shown here is derived from an EMBL/GenBank/DDBJ whole genome shotgun (WGS) entry which is preliminary data.</text>
</comment>
<dbReference type="PANTHER" id="PTHR31121">
    <property type="entry name" value="ALPHA-1,2 MANNOSYLTRANSFERASE KTR1"/>
    <property type="match status" value="1"/>
</dbReference>
<evidence type="ECO:0008006" key="6">
    <source>
        <dbReference type="Google" id="ProtNLM"/>
    </source>
</evidence>
<proteinExistence type="inferred from homology"/>
<dbReference type="GO" id="GO:0016740">
    <property type="term" value="F:transferase activity"/>
    <property type="evidence" value="ECO:0007669"/>
    <property type="project" value="UniProtKB-KW"/>
</dbReference>
<evidence type="ECO:0000313" key="4">
    <source>
        <dbReference type="EMBL" id="KAL3782652.1"/>
    </source>
</evidence>
<dbReference type="SUPFAM" id="SSF53448">
    <property type="entry name" value="Nucleotide-diphospho-sugar transferases"/>
    <property type="match status" value="1"/>
</dbReference>
<dbReference type="Proteomes" id="UP001516023">
    <property type="component" value="Unassembled WGS sequence"/>
</dbReference>
<sequence>MKKEPPVPLTRLRHPNPFLSLLILLGVFHNAVIYNVYRTTSDENQFSAAIDLPQERVNSSLLSRENRSSDVVVYLAQFSNVHSSYGAQSDALSKFRKSLDLLYANYLNQFPSCDVIIFYDSSSPPDSKIQAELSRNRPQLKFRELNGTWWELPYGLDGSRHHKWKRPKYSIGYRHMMRWFAVLIWPYLAAEGYSYVMRMDDDSYIHSKIGYNLFEFMREHNKKYAFRQPVRDTGVGKGYDKVIDDYLFEHPDATTRDLIHSYKNVSRRVGFYNNWFIANISFFMNEPVSSLLRAIDESTLIYTQRTGDLVIHSTVVRLFLRPDEIQWFRDFTYEHMTLCRMDTCGADSRTNFKGCPENGGISRGFGVYSDEEWNAYATKIKEQFDPRCEVEIDWNFIGADDSVRDCEVKKHPLCWDYLKTIPGATNGIEKI</sequence>
<dbReference type="InterPro" id="IPR002685">
    <property type="entry name" value="Glyco_trans_15"/>
</dbReference>
<dbReference type="AlphaFoldDB" id="A0ABD3P3Q0"/>
<keyword evidence="3" id="KW-0472">Membrane</keyword>
<keyword evidence="3" id="KW-0812">Transmembrane</keyword>
<evidence type="ECO:0000256" key="3">
    <source>
        <dbReference type="SAM" id="Phobius"/>
    </source>
</evidence>